<dbReference type="GO" id="GO:0000156">
    <property type="term" value="F:phosphorelay response regulator activity"/>
    <property type="evidence" value="ECO:0007669"/>
    <property type="project" value="TreeGrafter"/>
</dbReference>
<keyword evidence="5 12" id="KW-0812">Transmembrane</keyword>
<dbReference type="PANTHER" id="PTHR42878:SF7">
    <property type="entry name" value="SENSOR HISTIDINE KINASE GLRK"/>
    <property type="match status" value="1"/>
</dbReference>
<dbReference type="GO" id="GO:0016020">
    <property type="term" value="C:membrane"/>
    <property type="evidence" value="ECO:0007669"/>
    <property type="project" value="UniProtKB-SubCell"/>
</dbReference>
<dbReference type="Pfam" id="PF00672">
    <property type="entry name" value="HAMP"/>
    <property type="match status" value="1"/>
</dbReference>
<protein>
    <recommendedName>
        <fullName evidence="3">histidine kinase</fullName>
        <ecNumber evidence="3">2.7.13.3</ecNumber>
    </recommendedName>
</protein>
<dbReference type="GO" id="GO:0005524">
    <property type="term" value="F:ATP binding"/>
    <property type="evidence" value="ECO:0007669"/>
    <property type="project" value="UniProtKB-KW"/>
</dbReference>
<evidence type="ECO:0000313" key="15">
    <source>
        <dbReference type="EMBL" id="TMI78932.1"/>
    </source>
</evidence>
<dbReference type="InterPro" id="IPR000014">
    <property type="entry name" value="PAS"/>
</dbReference>
<dbReference type="PANTHER" id="PTHR42878">
    <property type="entry name" value="TWO-COMPONENT HISTIDINE KINASE"/>
    <property type="match status" value="1"/>
</dbReference>
<keyword evidence="7 15" id="KW-0418">Kinase</keyword>
<proteinExistence type="predicted"/>
<accession>A0A537J6E5</accession>
<evidence type="ECO:0000256" key="11">
    <source>
        <dbReference type="ARBA" id="ARBA00023136"/>
    </source>
</evidence>
<sequence length="407" mass="43711">MNRSLRWKLTASYLLLVLFSLAVAAAVLIPGITQVYSNDYQRDVLNQARTIARLLEMRQAEGATIALLDDIASRSSWREGVYVGVKDDTGRPPATGRWAGQGGGSVAPEVRAALEGRPTTMIRPDPLDGDPRIFAAVPLRAGGAITGVVQVSVPRLWLDRALGRMWIALGEALVAGVVAALLLGAWRARTLTAPVLELARAAGRISAGDLTARAAVQSRDEIGQLAGTFNAMAEQLRQKLAAVSEERNKIEAIISSMSDAVVAVDRQGTILLLNRAAEDLLGLPQAAQGRRLEDLLGEHPFRRSIEAAARDRRDVAQEFSPEALGDRILDVHATPLRGPDGAGAGAVAVVRDVTDLRRAERLRRELTANISHELRTPLTSIKGFAETLLGGAMADEEACRRFLAIID</sequence>
<dbReference type="PROSITE" id="PS50112">
    <property type="entry name" value="PAS"/>
    <property type="match status" value="1"/>
</dbReference>
<dbReference type="SUPFAM" id="SSF55785">
    <property type="entry name" value="PYP-like sensor domain (PAS domain)"/>
    <property type="match status" value="1"/>
</dbReference>
<evidence type="ECO:0000259" key="14">
    <source>
        <dbReference type="PROSITE" id="PS50885"/>
    </source>
</evidence>
<evidence type="ECO:0000259" key="13">
    <source>
        <dbReference type="PROSITE" id="PS50112"/>
    </source>
</evidence>
<reference evidence="15 16" key="1">
    <citation type="journal article" date="2019" name="Nat. Microbiol.">
        <title>Mediterranean grassland soil C-N compound turnover is dependent on rainfall and depth, and is mediated by genomically divergent microorganisms.</title>
        <authorList>
            <person name="Diamond S."/>
            <person name="Andeer P.F."/>
            <person name="Li Z."/>
            <person name="Crits-Christoph A."/>
            <person name="Burstein D."/>
            <person name="Anantharaman K."/>
            <person name="Lane K.R."/>
            <person name="Thomas B.C."/>
            <person name="Pan C."/>
            <person name="Northen T.R."/>
            <person name="Banfield J.F."/>
        </authorList>
    </citation>
    <scope>NUCLEOTIDE SEQUENCE [LARGE SCALE GENOMIC DNA]</scope>
    <source>
        <strain evidence="15">NP_7</strain>
    </source>
</reference>
<dbReference type="InterPro" id="IPR003661">
    <property type="entry name" value="HisK_dim/P_dom"/>
</dbReference>
<keyword evidence="4" id="KW-0808">Transferase</keyword>
<dbReference type="CDD" id="cd06225">
    <property type="entry name" value="HAMP"/>
    <property type="match status" value="1"/>
</dbReference>
<comment type="catalytic activity">
    <reaction evidence="1">
        <text>ATP + protein L-histidine = ADP + protein N-phospho-L-histidine.</text>
        <dbReference type="EC" id="2.7.13.3"/>
    </reaction>
</comment>
<dbReference type="PROSITE" id="PS50885">
    <property type="entry name" value="HAMP"/>
    <property type="match status" value="1"/>
</dbReference>
<dbReference type="EMBL" id="VBAO01000330">
    <property type="protein sequence ID" value="TMI78932.1"/>
    <property type="molecule type" value="Genomic_DNA"/>
</dbReference>
<dbReference type="Gene3D" id="1.10.8.500">
    <property type="entry name" value="HAMP domain in histidine kinase"/>
    <property type="match status" value="1"/>
</dbReference>
<evidence type="ECO:0000256" key="4">
    <source>
        <dbReference type="ARBA" id="ARBA00022679"/>
    </source>
</evidence>
<dbReference type="GO" id="GO:0007234">
    <property type="term" value="P:osmosensory signaling via phosphorelay pathway"/>
    <property type="evidence" value="ECO:0007669"/>
    <property type="project" value="TreeGrafter"/>
</dbReference>
<name>A0A537J6E5_9BACT</name>
<dbReference type="InterPro" id="IPR003660">
    <property type="entry name" value="HAMP_dom"/>
</dbReference>
<dbReference type="Gene3D" id="1.10.287.130">
    <property type="match status" value="1"/>
</dbReference>
<feature type="transmembrane region" description="Helical" evidence="12">
    <location>
        <begin position="133"/>
        <end position="153"/>
    </location>
</feature>
<dbReference type="InterPro" id="IPR013656">
    <property type="entry name" value="PAS_4"/>
</dbReference>
<evidence type="ECO:0000256" key="10">
    <source>
        <dbReference type="ARBA" id="ARBA00023012"/>
    </source>
</evidence>
<dbReference type="AlphaFoldDB" id="A0A537J6E5"/>
<dbReference type="SMART" id="SM00091">
    <property type="entry name" value="PAS"/>
    <property type="match status" value="1"/>
</dbReference>
<dbReference type="Pfam" id="PF08448">
    <property type="entry name" value="PAS_4"/>
    <property type="match status" value="1"/>
</dbReference>
<dbReference type="InterPro" id="IPR035965">
    <property type="entry name" value="PAS-like_dom_sf"/>
</dbReference>
<dbReference type="NCBIfam" id="TIGR00229">
    <property type="entry name" value="sensory_box"/>
    <property type="match status" value="1"/>
</dbReference>
<dbReference type="GO" id="GO:0030295">
    <property type="term" value="F:protein kinase activator activity"/>
    <property type="evidence" value="ECO:0007669"/>
    <property type="project" value="TreeGrafter"/>
</dbReference>
<keyword evidence="10" id="KW-0902">Two-component regulatory system</keyword>
<evidence type="ECO:0000256" key="5">
    <source>
        <dbReference type="ARBA" id="ARBA00022692"/>
    </source>
</evidence>
<dbReference type="SMART" id="SM00304">
    <property type="entry name" value="HAMP"/>
    <property type="match status" value="1"/>
</dbReference>
<dbReference type="Gene3D" id="3.30.450.20">
    <property type="entry name" value="PAS domain"/>
    <property type="match status" value="1"/>
</dbReference>
<evidence type="ECO:0000256" key="1">
    <source>
        <dbReference type="ARBA" id="ARBA00000085"/>
    </source>
</evidence>
<dbReference type="SUPFAM" id="SSF158472">
    <property type="entry name" value="HAMP domain-like"/>
    <property type="match status" value="1"/>
</dbReference>
<dbReference type="InterPro" id="IPR036097">
    <property type="entry name" value="HisK_dim/P_sf"/>
</dbReference>
<dbReference type="CDD" id="cd00130">
    <property type="entry name" value="PAS"/>
    <property type="match status" value="1"/>
</dbReference>
<dbReference type="Proteomes" id="UP000320048">
    <property type="component" value="Unassembled WGS sequence"/>
</dbReference>
<organism evidence="15 16">
    <name type="scientific">Candidatus Segetimicrobium genomatis</name>
    <dbReference type="NCBI Taxonomy" id="2569760"/>
    <lineage>
        <taxon>Bacteria</taxon>
        <taxon>Bacillati</taxon>
        <taxon>Candidatus Sysuimicrobiota</taxon>
        <taxon>Candidatus Sysuimicrobiia</taxon>
        <taxon>Candidatus Sysuimicrobiales</taxon>
        <taxon>Candidatus Segetimicrobiaceae</taxon>
        <taxon>Candidatus Segetimicrobium</taxon>
    </lineage>
</organism>
<evidence type="ECO:0000256" key="3">
    <source>
        <dbReference type="ARBA" id="ARBA00012438"/>
    </source>
</evidence>
<keyword evidence="11 12" id="KW-0472">Membrane</keyword>
<evidence type="ECO:0000256" key="2">
    <source>
        <dbReference type="ARBA" id="ARBA00004141"/>
    </source>
</evidence>
<evidence type="ECO:0000256" key="6">
    <source>
        <dbReference type="ARBA" id="ARBA00022741"/>
    </source>
</evidence>
<evidence type="ECO:0000256" key="9">
    <source>
        <dbReference type="ARBA" id="ARBA00022989"/>
    </source>
</evidence>
<feature type="non-terminal residue" evidence="15">
    <location>
        <position position="407"/>
    </location>
</feature>
<feature type="domain" description="HAMP" evidence="14">
    <location>
        <begin position="189"/>
        <end position="241"/>
    </location>
</feature>
<comment type="caution">
    <text evidence="15">The sequence shown here is derived from an EMBL/GenBank/DDBJ whole genome shotgun (WGS) entry which is preliminary data.</text>
</comment>
<dbReference type="EC" id="2.7.13.3" evidence="3"/>
<keyword evidence="6" id="KW-0547">Nucleotide-binding</keyword>
<keyword evidence="9 12" id="KW-1133">Transmembrane helix</keyword>
<dbReference type="CDD" id="cd00082">
    <property type="entry name" value="HisKA"/>
    <property type="match status" value="1"/>
</dbReference>
<comment type="subcellular location">
    <subcellularLocation>
        <location evidence="2">Membrane</location>
        <topology evidence="2">Multi-pass membrane protein</topology>
    </subcellularLocation>
</comment>
<evidence type="ECO:0000256" key="12">
    <source>
        <dbReference type="SAM" id="Phobius"/>
    </source>
</evidence>
<feature type="domain" description="PAS" evidence="13">
    <location>
        <begin position="246"/>
        <end position="283"/>
    </location>
</feature>
<keyword evidence="8" id="KW-0067">ATP-binding</keyword>
<dbReference type="GO" id="GO:0000155">
    <property type="term" value="F:phosphorelay sensor kinase activity"/>
    <property type="evidence" value="ECO:0007669"/>
    <property type="project" value="InterPro"/>
</dbReference>
<evidence type="ECO:0000256" key="7">
    <source>
        <dbReference type="ARBA" id="ARBA00022777"/>
    </source>
</evidence>
<evidence type="ECO:0000313" key="16">
    <source>
        <dbReference type="Proteomes" id="UP000320048"/>
    </source>
</evidence>
<feature type="transmembrane region" description="Helical" evidence="12">
    <location>
        <begin position="165"/>
        <end position="186"/>
    </location>
</feature>
<dbReference type="Pfam" id="PF00512">
    <property type="entry name" value="HisKA"/>
    <property type="match status" value="1"/>
</dbReference>
<gene>
    <name evidence="15" type="ORF">E6H04_11510</name>
</gene>
<evidence type="ECO:0000256" key="8">
    <source>
        <dbReference type="ARBA" id="ARBA00022840"/>
    </source>
</evidence>
<dbReference type="SUPFAM" id="SSF47384">
    <property type="entry name" value="Homodimeric domain of signal transducing histidine kinase"/>
    <property type="match status" value="1"/>
</dbReference>
<dbReference type="InterPro" id="IPR050351">
    <property type="entry name" value="BphY/WalK/GraS-like"/>
</dbReference>